<proteinExistence type="predicted"/>
<sequence>MDLNYTVTSTSYNQQVNPFSLRMDLRFGAILHCGSRSIQWIARSSIRNFLHTLRPGYQYETVPYNYLASAYTLVVNSLIATVAQPRTCATEPCNSYLLSGGLTTVIPWVPRDHADYSLMRVNHAPSIQADFTGPLAKKTSFHNDDCDIFGQKGIAISIRLCLKRDASDSNNKIPRLRMFVCPKGIAKGACAVGKPAPNITTQVSFRSLHASFVSSRKNYTITSIVGIKVRAPDLSKIAPANDWPHQKDETPILDLELPAYREAPRWLLNYTDANIPPPTSITPSFWNSKKQLSDPSTWGILEQNFQSILVFPFWLFNANNWGNTQIKENETISTLPPDFYTEASLVEPYVKLRVDKGMFALFLTLQIIAILFVPGVVAGIWASKCPARKPSSFPCSTLCSALRFRVGGSWKCPPDIDDSGIISGLKDTRVVAA</sequence>
<protein>
    <submittedName>
        <fullName evidence="2">Uncharacterized protein</fullName>
    </submittedName>
</protein>
<dbReference type="Proteomes" id="UP001480595">
    <property type="component" value="Unassembled WGS sequence"/>
</dbReference>
<evidence type="ECO:0000256" key="1">
    <source>
        <dbReference type="SAM" id="Phobius"/>
    </source>
</evidence>
<dbReference type="RefSeq" id="XP_066708513.1">
    <property type="nucleotide sequence ID" value="XM_066865384.1"/>
</dbReference>
<reference evidence="2 3" key="1">
    <citation type="submission" date="2023-01" db="EMBL/GenBank/DDBJ databases">
        <title>Analysis of 21 Apiospora genomes using comparative genomics revels a genus with tremendous synthesis potential of carbohydrate active enzymes and secondary metabolites.</title>
        <authorList>
            <person name="Sorensen T."/>
        </authorList>
    </citation>
    <scope>NUCLEOTIDE SEQUENCE [LARGE SCALE GENOMIC DNA]</scope>
    <source>
        <strain evidence="2 3">CBS 135458</strain>
    </source>
</reference>
<name>A0ABR1T5C6_9PEZI</name>
<keyword evidence="3" id="KW-1185">Reference proteome</keyword>
<keyword evidence="1" id="KW-0812">Transmembrane</keyword>
<dbReference type="EMBL" id="JAQQWL010000015">
    <property type="protein sequence ID" value="KAK8040968.1"/>
    <property type="molecule type" value="Genomic_DNA"/>
</dbReference>
<accession>A0ABR1T5C6</accession>
<dbReference type="GeneID" id="92098447"/>
<evidence type="ECO:0000313" key="3">
    <source>
        <dbReference type="Proteomes" id="UP001480595"/>
    </source>
</evidence>
<organism evidence="2 3">
    <name type="scientific">Apiospora phragmitis</name>
    <dbReference type="NCBI Taxonomy" id="2905665"/>
    <lineage>
        <taxon>Eukaryota</taxon>
        <taxon>Fungi</taxon>
        <taxon>Dikarya</taxon>
        <taxon>Ascomycota</taxon>
        <taxon>Pezizomycotina</taxon>
        <taxon>Sordariomycetes</taxon>
        <taxon>Xylariomycetidae</taxon>
        <taxon>Amphisphaeriales</taxon>
        <taxon>Apiosporaceae</taxon>
        <taxon>Apiospora</taxon>
    </lineage>
</organism>
<feature type="transmembrane region" description="Helical" evidence="1">
    <location>
        <begin position="358"/>
        <end position="382"/>
    </location>
</feature>
<gene>
    <name evidence="2" type="ORF">PG994_013975</name>
</gene>
<keyword evidence="1" id="KW-0472">Membrane</keyword>
<keyword evidence="1" id="KW-1133">Transmembrane helix</keyword>
<comment type="caution">
    <text evidence="2">The sequence shown here is derived from an EMBL/GenBank/DDBJ whole genome shotgun (WGS) entry which is preliminary data.</text>
</comment>
<evidence type="ECO:0000313" key="2">
    <source>
        <dbReference type="EMBL" id="KAK8040968.1"/>
    </source>
</evidence>